<name>A0A225E6R7_9BACT</name>
<dbReference type="RefSeq" id="WP_088253481.1">
    <property type="nucleotide sequence ID" value="NZ_NIDE01000002.1"/>
</dbReference>
<evidence type="ECO:0000313" key="1">
    <source>
        <dbReference type="EMBL" id="OWK45806.1"/>
    </source>
</evidence>
<accession>A0A225E6R7</accession>
<protein>
    <submittedName>
        <fullName evidence="1">Uncharacterized protein</fullName>
    </submittedName>
</protein>
<dbReference type="AlphaFoldDB" id="A0A225E6R7"/>
<reference evidence="2" key="1">
    <citation type="submission" date="2017-06" db="EMBL/GenBank/DDBJ databases">
        <title>Genome analysis of Fimbriiglobus ruber SP5, the first member of the order Planctomycetales with confirmed chitinolytic capability.</title>
        <authorList>
            <person name="Ravin N.V."/>
            <person name="Rakitin A.L."/>
            <person name="Ivanova A.A."/>
            <person name="Beletsky A.V."/>
            <person name="Kulichevskaya I.S."/>
            <person name="Mardanov A.V."/>
            <person name="Dedysh S.N."/>
        </authorList>
    </citation>
    <scope>NUCLEOTIDE SEQUENCE [LARGE SCALE GENOMIC DNA]</scope>
    <source>
        <strain evidence="2">SP5</strain>
    </source>
</reference>
<organism evidence="1 2">
    <name type="scientific">Fimbriiglobus ruber</name>
    <dbReference type="NCBI Taxonomy" id="1908690"/>
    <lineage>
        <taxon>Bacteria</taxon>
        <taxon>Pseudomonadati</taxon>
        <taxon>Planctomycetota</taxon>
        <taxon>Planctomycetia</taxon>
        <taxon>Gemmatales</taxon>
        <taxon>Gemmataceae</taxon>
        <taxon>Fimbriiglobus</taxon>
    </lineage>
</organism>
<evidence type="ECO:0000313" key="2">
    <source>
        <dbReference type="Proteomes" id="UP000214646"/>
    </source>
</evidence>
<dbReference type="EMBL" id="NIDE01000002">
    <property type="protein sequence ID" value="OWK45806.1"/>
    <property type="molecule type" value="Genomic_DNA"/>
</dbReference>
<sequence>MRNNPERFFRQHVEIRFSNEQAALREGPYLSASGDKYVIVLPDMPFPDYVLREELIHLQKAIDREGYGPAGARAYRALIENYDAVKSTLKNTPGGNLAIADKIRSHIPLRRQLDDAIRFLGYELQEKSLALEHAQQQYAKQPKILAQIEKAFRNSLNVYEADMKILQNMHALVNR</sequence>
<gene>
    <name evidence="1" type="ORF">FRUB_02137</name>
</gene>
<proteinExistence type="predicted"/>
<keyword evidence="2" id="KW-1185">Reference proteome</keyword>
<comment type="caution">
    <text evidence="1">The sequence shown here is derived from an EMBL/GenBank/DDBJ whole genome shotgun (WGS) entry which is preliminary data.</text>
</comment>
<dbReference type="Proteomes" id="UP000214646">
    <property type="component" value="Unassembled WGS sequence"/>
</dbReference>